<evidence type="ECO:0000313" key="3">
    <source>
        <dbReference type="Proteomes" id="UP000290289"/>
    </source>
</evidence>
<reference evidence="2 3" key="1">
    <citation type="submission" date="2018-10" db="EMBL/GenBank/DDBJ databases">
        <title>A high-quality apple genome assembly.</title>
        <authorList>
            <person name="Hu J."/>
        </authorList>
    </citation>
    <scope>NUCLEOTIDE SEQUENCE [LARGE SCALE GENOMIC DNA]</scope>
    <source>
        <strain evidence="3">cv. HFTH1</strain>
        <tissue evidence="2">Young leaf</tissue>
    </source>
</reference>
<dbReference type="EMBL" id="RDQH01000338">
    <property type="protein sequence ID" value="RXH81274.1"/>
    <property type="molecule type" value="Genomic_DNA"/>
</dbReference>
<comment type="caution">
    <text evidence="2">The sequence shown here is derived from an EMBL/GenBank/DDBJ whole genome shotgun (WGS) entry which is preliminary data.</text>
</comment>
<evidence type="ECO:0000313" key="2">
    <source>
        <dbReference type="EMBL" id="RXH81274.1"/>
    </source>
</evidence>
<name>A0A498IGL6_MALDO</name>
<gene>
    <name evidence="2" type="ORF">DVH24_005188</name>
</gene>
<dbReference type="Proteomes" id="UP000290289">
    <property type="component" value="Chromosome 12"/>
</dbReference>
<keyword evidence="3" id="KW-1185">Reference proteome</keyword>
<protein>
    <submittedName>
        <fullName evidence="2">Uncharacterized protein</fullName>
    </submittedName>
</protein>
<accession>A0A498IGL6</accession>
<proteinExistence type="predicted"/>
<evidence type="ECO:0000256" key="1">
    <source>
        <dbReference type="SAM" id="MobiDB-lite"/>
    </source>
</evidence>
<feature type="region of interest" description="Disordered" evidence="1">
    <location>
        <begin position="1"/>
        <end position="24"/>
    </location>
</feature>
<sequence>MRNRMGMDTAESRGGQTGRGTAGRGMLSRFEAGRSGVGPCHLRGKPSSYTYKNQVLDRPVSNYNERSKLNDNLSSNLNLIQSPGFQNQSHSHLSTIRHSLDSDDILENPVHHHCCNQHNGTTHPTIILEDIPENPGPRTTTARFSPFRQHHRRRGHCYQPSSLQNLVLLDG</sequence>
<organism evidence="2 3">
    <name type="scientific">Malus domestica</name>
    <name type="common">Apple</name>
    <name type="synonym">Pyrus malus</name>
    <dbReference type="NCBI Taxonomy" id="3750"/>
    <lineage>
        <taxon>Eukaryota</taxon>
        <taxon>Viridiplantae</taxon>
        <taxon>Streptophyta</taxon>
        <taxon>Embryophyta</taxon>
        <taxon>Tracheophyta</taxon>
        <taxon>Spermatophyta</taxon>
        <taxon>Magnoliopsida</taxon>
        <taxon>eudicotyledons</taxon>
        <taxon>Gunneridae</taxon>
        <taxon>Pentapetalae</taxon>
        <taxon>rosids</taxon>
        <taxon>fabids</taxon>
        <taxon>Rosales</taxon>
        <taxon>Rosaceae</taxon>
        <taxon>Amygdaloideae</taxon>
        <taxon>Maleae</taxon>
        <taxon>Malus</taxon>
    </lineage>
</organism>
<dbReference type="AlphaFoldDB" id="A0A498IGL6"/>